<gene>
    <name evidence="8" type="ORF">AMOR_47530</name>
</gene>
<evidence type="ECO:0000256" key="4">
    <source>
        <dbReference type="ARBA" id="ARBA00023004"/>
    </source>
</evidence>
<keyword evidence="5" id="KW-0411">Iron-sulfur</keyword>
<evidence type="ECO:0000256" key="5">
    <source>
        <dbReference type="ARBA" id="ARBA00023014"/>
    </source>
</evidence>
<dbReference type="SFLD" id="SFLDG01082">
    <property type="entry name" value="B12-binding_domain_containing"/>
    <property type="match status" value="1"/>
</dbReference>
<dbReference type="Pfam" id="PF13282">
    <property type="entry name" value="DUF4070"/>
    <property type="match status" value="1"/>
</dbReference>
<dbReference type="Gene3D" id="3.80.30.20">
    <property type="entry name" value="tm_1862 like domain"/>
    <property type="match status" value="1"/>
</dbReference>
<dbReference type="PANTHER" id="PTHR43409">
    <property type="entry name" value="ANAEROBIC MAGNESIUM-PROTOPORPHYRIN IX MONOMETHYL ESTER CYCLASE-RELATED"/>
    <property type="match status" value="1"/>
</dbReference>
<feature type="region of interest" description="Disordered" evidence="6">
    <location>
        <begin position="520"/>
        <end position="552"/>
    </location>
</feature>
<feature type="compositionally biased region" description="Low complexity" evidence="6">
    <location>
        <begin position="520"/>
        <end position="545"/>
    </location>
</feature>
<dbReference type="InterPro" id="IPR006638">
    <property type="entry name" value="Elp3/MiaA/NifB-like_rSAM"/>
</dbReference>
<dbReference type="Pfam" id="PF02310">
    <property type="entry name" value="B12-binding"/>
    <property type="match status" value="1"/>
</dbReference>
<keyword evidence="4" id="KW-0408">Iron</keyword>
<evidence type="ECO:0000313" key="8">
    <source>
        <dbReference type="EMBL" id="BDG05757.1"/>
    </source>
</evidence>
<sequence>MRVMRALLVQAASPATYWGYQHSLPFVDKGATLPPLGLATLAAHLPASWELRIRDLHLEPLDDADVAWADAVLVTGMLVQATSMHAVLSRARSLGKTTVVGGPAATTSPAAFPDATHVFRGEAEGRLGILVKALECPGAWPRDLTPTGEARPDLALARVPRFDLLRLDRYATYAIQVSRGCPFTCEFCDIIEIFGRAPRVKAPAQVLAELDALHALGARGPLFIVDDNFIGNRRAAARLLPEIAAWQRARGTPFDLFTEASLDLAAEDALVAAMIDASFSAVFVGLETPDPDTLARTGKRQNLKVDPAAAIEKLTRAGLEVFAGFIVGFDGDDAAAVDRQRAFVSALPIPRAMVGILTALPGTQLWRRLERERRLRTGGSGDQFDRPNFETTMGDEALVAAYRDLLAALFSPEGYFARCERHLDLSPPLRGALRPGALGTVRRALWGLGIIGPRRRWFWRLVLRALRRGPGAIPRAVTLAIIGEHFIRYTEEAVLPRLDRRLAEIRAERAARRPALRVLPGGARAAAPGGPAPSDAREAVPAGVPAAPPGER</sequence>
<dbReference type="InterPro" id="IPR025274">
    <property type="entry name" value="DUF4070"/>
</dbReference>
<keyword evidence="2" id="KW-0949">S-adenosyl-L-methionine</keyword>
<evidence type="ECO:0000256" key="3">
    <source>
        <dbReference type="ARBA" id="ARBA00022723"/>
    </source>
</evidence>
<dbReference type="EMBL" id="AP025591">
    <property type="protein sequence ID" value="BDG05757.1"/>
    <property type="molecule type" value="Genomic_DNA"/>
</dbReference>
<keyword evidence="9" id="KW-1185">Reference proteome</keyword>
<proteinExistence type="predicted"/>
<dbReference type="InterPro" id="IPR006158">
    <property type="entry name" value="Cobalamin-bd"/>
</dbReference>
<dbReference type="InterPro" id="IPR007197">
    <property type="entry name" value="rSAM"/>
</dbReference>
<dbReference type="SFLD" id="SFLDF00303">
    <property type="entry name" value="hopanoid_C2-methyltransferase"/>
    <property type="match status" value="1"/>
</dbReference>
<dbReference type="InterPro" id="IPR023404">
    <property type="entry name" value="rSAM_horseshoe"/>
</dbReference>
<feature type="domain" description="Radical SAM core" evidence="7">
    <location>
        <begin position="167"/>
        <end position="387"/>
    </location>
</feature>
<dbReference type="CDD" id="cd01335">
    <property type="entry name" value="Radical_SAM"/>
    <property type="match status" value="1"/>
</dbReference>
<dbReference type="InterPro" id="IPR051198">
    <property type="entry name" value="BchE-like"/>
</dbReference>
<dbReference type="PROSITE" id="PS51918">
    <property type="entry name" value="RADICAL_SAM"/>
    <property type="match status" value="1"/>
</dbReference>
<evidence type="ECO:0000256" key="2">
    <source>
        <dbReference type="ARBA" id="ARBA00022691"/>
    </source>
</evidence>
<evidence type="ECO:0000256" key="6">
    <source>
        <dbReference type="SAM" id="MobiDB-lite"/>
    </source>
</evidence>
<keyword evidence="3" id="KW-0479">Metal-binding</keyword>
<dbReference type="SFLD" id="SFLDS00029">
    <property type="entry name" value="Radical_SAM"/>
    <property type="match status" value="1"/>
</dbReference>
<organism evidence="8 9">
    <name type="scientific">Anaeromyxobacter oryzae</name>
    <dbReference type="NCBI Taxonomy" id="2918170"/>
    <lineage>
        <taxon>Bacteria</taxon>
        <taxon>Pseudomonadati</taxon>
        <taxon>Myxococcota</taxon>
        <taxon>Myxococcia</taxon>
        <taxon>Myxococcales</taxon>
        <taxon>Cystobacterineae</taxon>
        <taxon>Anaeromyxobacteraceae</taxon>
        <taxon>Anaeromyxobacter</taxon>
    </lineage>
</organism>
<accession>A0ABM7X1T6</accession>
<dbReference type="InterPro" id="IPR058240">
    <property type="entry name" value="rSAM_sf"/>
</dbReference>
<dbReference type="SFLD" id="SFLDG01123">
    <property type="entry name" value="methyltransferase_(Class_B)"/>
    <property type="match status" value="1"/>
</dbReference>
<name>A0ABM7X1T6_9BACT</name>
<protein>
    <submittedName>
        <fullName evidence="8">B12-binding domain-containing radical SAM protein</fullName>
    </submittedName>
</protein>
<dbReference type="PANTHER" id="PTHR43409:SF3">
    <property type="entry name" value="HYPOTHETICAL METHYLTRANSFERASE"/>
    <property type="match status" value="1"/>
</dbReference>
<dbReference type="Pfam" id="PF04055">
    <property type="entry name" value="Radical_SAM"/>
    <property type="match status" value="1"/>
</dbReference>
<evidence type="ECO:0000256" key="1">
    <source>
        <dbReference type="ARBA" id="ARBA00001966"/>
    </source>
</evidence>
<comment type="cofactor">
    <cofactor evidence="1">
        <name>[4Fe-4S] cluster</name>
        <dbReference type="ChEBI" id="CHEBI:49883"/>
    </cofactor>
</comment>
<dbReference type="InterPro" id="IPR034530">
    <property type="entry name" value="HpnP-like"/>
</dbReference>
<dbReference type="SUPFAM" id="SSF102114">
    <property type="entry name" value="Radical SAM enzymes"/>
    <property type="match status" value="1"/>
</dbReference>
<dbReference type="InterPro" id="IPR034466">
    <property type="entry name" value="Methyltransferase_Class_B"/>
</dbReference>
<reference evidence="9" key="1">
    <citation type="journal article" date="2022" name="Int. J. Syst. Evol. Microbiol.">
        <title>Anaeromyxobacter oryzae sp. nov., Anaeromyxobacter diazotrophicus sp. nov. and Anaeromyxobacter paludicola sp. nov., isolated from paddy soils.</title>
        <authorList>
            <person name="Itoh H."/>
            <person name="Xu Z."/>
            <person name="Mise K."/>
            <person name="Masuda Y."/>
            <person name="Ushijima N."/>
            <person name="Hayakawa C."/>
            <person name="Shiratori Y."/>
            <person name="Senoo K."/>
        </authorList>
    </citation>
    <scope>NUCLEOTIDE SEQUENCE [LARGE SCALE GENOMIC DNA]</scope>
    <source>
        <strain evidence="9">Red232</strain>
    </source>
</reference>
<evidence type="ECO:0000313" key="9">
    <source>
        <dbReference type="Proteomes" id="UP001162891"/>
    </source>
</evidence>
<dbReference type="Gene3D" id="3.40.50.280">
    <property type="entry name" value="Cobalamin-binding domain"/>
    <property type="match status" value="1"/>
</dbReference>
<evidence type="ECO:0000259" key="7">
    <source>
        <dbReference type="PROSITE" id="PS51918"/>
    </source>
</evidence>
<dbReference type="SMART" id="SM00729">
    <property type="entry name" value="Elp3"/>
    <property type="match status" value="1"/>
</dbReference>
<dbReference type="Proteomes" id="UP001162891">
    <property type="component" value="Chromosome"/>
</dbReference>